<dbReference type="InterPro" id="IPR044672">
    <property type="entry name" value="MOCS2A"/>
</dbReference>
<dbReference type="OrthoDB" id="9801945at2"/>
<protein>
    <recommendedName>
        <fullName evidence="3">Molybdopterin synthase sulfur carrier subunit</fullName>
    </recommendedName>
</protein>
<sequence>MIRVLFFGRLRELLKCGVLELTAIQEPISLAKLRVELRKKGGDWEEFLSTQHALAAVNQDMADETVIVKTGDEVAFFPPVTGG</sequence>
<dbReference type="Pfam" id="PF02597">
    <property type="entry name" value="ThiS"/>
    <property type="match status" value="1"/>
</dbReference>
<gene>
    <name evidence="4" type="ORF">EES38_17260</name>
</gene>
<organism evidence="4 5">
    <name type="scientific">Vibrio viridaestus</name>
    <dbReference type="NCBI Taxonomy" id="2487322"/>
    <lineage>
        <taxon>Bacteria</taxon>
        <taxon>Pseudomonadati</taxon>
        <taxon>Pseudomonadota</taxon>
        <taxon>Gammaproteobacteria</taxon>
        <taxon>Vibrionales</taxon>
        <taxon>Vibrionaceae</taxon>
        <taxon>Vibrio</taxon>
    </lineage>
</organism>
<dbReference type="SUPFAM" id="SSF54285">
    <property type="entry name" value="MoaD/ThiS"/>
    <property type="match status" value="1"/>
</dbReference>
<dbReference type="GO" id="GO:0000166">
    <property type="term" value="F:nucleotide binding"/>
    <property type="evidence" value="ECO:0007669"/>
    <property type="project" value="UniProtKB-KW"/>
</dbReference>
<dbReference type="RefSeq" id="WP_124938454.1">
    <property type="nucleotide sequence ID" value="NZ_RJVQ01000009.1"/>
</dbReference>
<dbReference type="PANTHER" id="PTHR33359">
    <property type="entry name" value="MOLYBDOPTERIN SYNTHASE SULFUR CARRIER SUBUNIT"/>
    <property type="match status" value="1"/>
</dbReference>
<dbReference type="PANTHER" id="PTHR33359:SF1">
    <property type="entry name" value="MOLYBDOPTERIN SYNTHASE SULFUR CARRIER SUBUNIT"/>
    <property type="match status" value="1"/>
</dbReference>
<dbReference type="Gene3D" id="3.10.20.30">
    <property type="match status" value="1"/>
</dbReference>
<evidence type="ECO:0000256" key="2">
    <source>
        <dbReference type="ARBA" id="ARBA00024200"/>
    </source>
</evidence>
<comment type="caution">
    <text evidence="4">The sequence shown here is derived from an EMBL/GenBank/DDBJ whole genome shotgun (WGS) entry which is preliminary data.</text>
</comment>
<dbReference type="InterPro" id="IPR003749">
    <property type="entry name" value="ThiS/MoaD-like"/>
</dbReference>
<dbReference type="EMBL" id="RJVQ01000009">
    <property type="protein sequence ID" value="RQW61856.1"/>
    <property type="molecule type" value="Genomic_DNA"/>
</dbReference>
<evidence type="ECO:0000256" key="3">
    <source>
        <dbReference type="ARBA" id="ARBA00024247"/>
    </source>
</evidence>
<comment type="similarity">
    <text evidence="2">Belongs to the MoaD family.</text>
</comment>
<name>A0A3N9U1Q6_9VIBR</name>
<dbReference type="GO" id="GO:1990133">
    <property type="term" value="C:molybdopterin adenylyltransferase complex"/>
    <property type="evidence" value="ECO:0007669"/>
    <property type="project" value="TreeGrafter"/>
</dbReference>
<dbReference type="GO" id="GO:0006777">
    <property type="term" value="P:Mo-molybdopterin cofactor biosynthetic process"/>
    <property type="evidence" value="ECO:0007669"/>
    <property type="project" value="InterPro"/>
</dbReference>
<evidence type="ECO:0000256" key="1">
    <source>
        <dbReference type="ARBA" id="ARBA00022741"/>
    </source>
</evidence>
<proteinExistence type="inferred from homology"/>
<dbReference type="CDD" id="cd00754">
    <property type="entry name" value="Ubl_MoaD"/>
    <property type="match status" value="1"/>
</dbReference>
<evidence type="ECO:0000313" key="4">
    <source>
        <dbReference type="EMBL" id="RQW61856.1"/>
    </source>
</evidence>
<reference evidence="4 5" key="1">
    <citation type="submission" date="2018-11" db="EMBL/GenBank/DDBJ databases">
        <title>Vibrio LJC006 sp. nov., isolated from seawater during the bloom of the enteromorpha.</title>
        <authorList>
            <person name="Liang J."/>
        </authorList>
    </citation>
    <scope>NUCLEOTIDE SEQUENCE [LARGE SCALE GENOMIC DNA]</scope>
    <source>
        <strain evidence="4 5">LJC006</strain>
    </source>
</reference>
<dbReference type="Proteomes" id="UP000281112">
    <property type="component" value="Unassembled WGS sequence"/>
</dbReference>
<evidence type="ECO:0000313" key="5">
    <source>
        <dbReference type="Proteomes" id="UP000281112"/>
    </source>
</evidence>
<keyword evidence="5" id="KW-1185">Reference proteome</keyword>
<dbReference type="InterPro" id="IPR016155">
    <property type="entry name" value="Mopterin_synth/thiamin_S_b"/>
</dbReference>
<dbReference type="AlphaFoldDB" id="A0A3N9U1Q6"/>
<accession>A0A3N9U1Q6</accession>
<dbReference type="InterPro" id="IPR012675">
    <property type="entry name" value="Beta-grasp_dom_sf"/>
</dbReference>
<keyword evidence="1" id="KW-0547">Nucleotide-binding</keyword>